<dbReference type="AlphaFoldDB" id="A0A1S2YYK5"/>
<comment type="catalytic activity">
    <reaction evidence="12">
        <text>cyclohexanecarbaldehyde + hydrogen cyanide = (2S)-2-cyclohexyl-2-hydroxyacetonitrile</text>
        <dbReference type="Rhea" id="RHEA:77423"/>
        <dbReference type="ChEBI" id="CHEBI:18407"/>
        <dbReference type="ChEBI" id="CHEBI:197359"/>
        <dbReference type="ChEBI" id="CHEBI:197360"/>
    </reaction>
</comment>
<dbReference type="GO" id="GO:0080030">
    <property type="term" value="F:methyl indole-3-acetate esterase activity"/>
    <property type="evidence" value="ECO:0007669"/>
    <property type="project" value="TreeGrafter"/>
</dbReference>
<feature type="region of interest" description="Disordered" evidence="20">
    <location>
        <begin position="129"/>
        <end position="151"/>
    </location>
</feature>
<organism evidence="22 23">
    <name type="scientific">Cicer arietinum</name>
    <name type="common">Chickpea</name>
    <name type="synonym">Garbanzo</name>
    <dbReference type="NCBI Taxonomy" id="3827"/>
    <lineage>
        <taxon>Eukaryota</taxon>
        <taxon>Viridiplantae</taxon>
        <taxon>Streptophyta</taxon>
        <taxon>Embryophyta</taxon>
        <taxon>Tracheophyta</taxon>
        <taxon>Spermatophyta</taxon>
        <taxon>Magnoliopsida</taxon>
        <taxon>eudicotyledons</taxon>
        <taxon>Gunneridae</taxon>
        <taxon>Pentapetalae</taxon>
        <taxon>rosids</taxon>
        <taxon>fabids</taxon>
        <taxon>Fabales</taxon>
        <taxon>Fabaceae</taxon>
        <taxon>Papilionoideae</taxon>
        <taxon>50 kb inversion clade</taxon>
        <taxon>NPAAA clade</taxon>
        <taxon>Hologalegina</taxon>
        <taxon>IRL clade</taxon>
        <taxon>Cicereae</taxon>
        <taxon>Cicer</taxon>
    </lineage>
</organism>
<dbReference type="EC" id="4.1.2.47" evidence="15"/>
<comment type="catalytic activity">
    <reaction evidence="5">
        <text>formylthiophene + hydrogen cyanide = (2R)-2-hydroxy-2-(thiophen-2-yl)acetonitrile</text>
        <dbReference type="Rhea" id="RHEA:77455"/>
        <dbReference type="ChEBI" id="CHEBI:18407"/>
        <dbReference type="ChEBI" id="CHEBI:87301"/>
        <dbReference type="ChEBI" id="CHEBI:197332"/>
    </reaction>
</comment>
<evidence type="ECO:0000313" key="23">
    <source>
        <dbReference type="RefSeq" id="XP_004511978.1"/>
    </source>
</evidence>
<comment type="similarity">
    <text evidence="14">Belongs to the AB hydrolase superfamily. Hydroxynitrile lyase family.</text>
</comment>
<evidence type="ECO:0000256" key="6">
    <source>
        <dbReference type="ARBA" id="ARBA00051647"/>
    </source>
</evidence>
<accession>A0A1S2YYK5</accession>
<feature type="domain" description="AB hydrolase-1" evidence="21">
    <location>
        <begin position="9"/>
        <end position="252"/>
    </location>
</feature>
<evidence type="ECO:0000256" key="18">
    <source>
        <dbReference type="ARBA" id="ARBA00078291"/>
    </source>
</evidence>
<evidence type="ECO:0000256" key="11">
    <source>
        <dbReference type="ARBA" id="ARBA00052600"/>
    </source>
</evidence>
<evidence type="ECO:0000256" key="20">
    <source>
        <dbReference type="SAM" id="MobiDB-lite"/>
    </source>
</evidence>
<dbReference type="PANTHER" id="PTHR10992">
    <property type="entry name" value="METHYLESTERASE FAMILY MEMBER"/>
    <property type="match status" value="1"/>
</dbReference>
<evidence type="ECO:0000256" key="3">
    <source>
        <dbReference type="ARBA" id="ARBA00050262"/>
    </source>
</evidence>
<evidence type="ECO:0000256" key="17">
    <source>
        <dbReference type="ARBA" id="ARBA00076040"/>
    </source>
</evidence>
<comment type="catalytic activity">
    <reaction evidence="13">
        <text>an aromatic (S)-hydroxynitrile = an aromatic aldehyde + hydrogen cyanide</text>
        <dbReference type="Rhea" id="RHEA:54660"/>
        <dbReference type="ChEBI" id="CHEBI:18407"/>
        <dbReference type="ChEBI" id="CHEBI:33855"/>
        <dbReference type="ChEBI" id="CHEBI:138306"/>
        <dbReference type="EC" id="4.1.2.47"/>
    </reaction>
</comment>
<evidence type="ECO:0000256" key="8">
    <source>
        <dbReference type="ARBA" id="ARBA00051977"/>
    </source>
</evidence>
<evidence type="ECO:0000256" key="13">
    <source>
        <dbReference type="ARBA" id="ARBA00052826"/>
    </source>
</evidence>
<dbReference type="GO" id="GO:0080031">
    <property type="term" value="F:methyl salicylate esterase activity"/>
    <property type="evidence" value="ECO:0007669"/>
    <property type="project" value="TreeGrafter"/>
</dbReference>
<proteinExistence type="inferred from homology"/>
<evidence type="ECO:0000256" key="9">
    <source>
        <dbReference type="ARBA" id="ARBA00052033"/>
    </source>
</evidence>
<dbReference type="GO" id="GO:0009694">
    <property type="term" value="P:jasmonic acid metabolic process"/>
    <property type="evidence" value="ECO:0007669"/>
    <property type="project" value="TreeGrafter"/>
</dbReference>
<dbReference type="PANTHER" id="PTHR10992:SF1066">
    <property type="entry name" value="METHYL JASMONATE ESTERASE 1"/>
    <property type="match status" value="1"/>
</dbReference>
<evidence type="ECO:0000256" key="1">
    <source>
        <dbReference type="ARBA" id="ARBA00050104"/>
    </source>
</evidence>
<evidence type="ECO:0000256" key="10">
    <source>
        <dbReference type="ARBA" id="ARBA00052511"/>
    </source>
</evidence>
<evidence type="ECO:0000256" key="7">
    <source>
        <dbReference type="ARBA" id="ARBA00051735"/>
    </source>
</evidence>
<dbReference type="InterPro" id="IPR045889">
    <property type="entry name" value="MES/HNL"/>
</dbReference>
<evidence type="ECO:0000259" key="21">
    <source>
        <dbReference type="Pfam" id="PF12697"/>
    </source>
</evidence>
<evidence type="ECO:0000256" key="15">
    <source>
        <dbReference type="ARBA" id="ARBA00066572"/>
    </source>
</evidence>
<protein>
    <recommendedName>
        <fullName evidence="16">(S)-hydroxynitrile lyase</fullName>
        <ecNumber evidence="15">4.1.2.47</ecNumber>
    </recommendedName>
    <alternativeName>
        <fullName evidence="17">2-hydroxy-2-methylpropanenitrile lyase</fullName>
    </alternativeName>
    <alternativeName>
        <fullName evidence="18">Acetone cyanohydrin lyase</fullName>
    </alternativeName>
    <alternativeName>
        <fullName evidence="19">Hydroxynitrile lyase</fullName>
    </alternativeName>
</protein>
<sequence>MDTRRKRHFVLVHGACHGAWCWYKIVALLKSDGQQVTTLDMAASGIHPKQVHELNSITDYYEPLMEFLRSLPQEERVILVGHSLGGICISMAMEFFPNKIAAAVFVTAFMPSPQLSFVTLFQEYNQTTDSSMDSKDTFDDSPNNKPNGTKVLGPQLLASKFYQLSPHEDLCLAMLLVRPVRTFGDQELLQQKTSVTKDNYGTVAKVYIVCQQDQVIKHDFQLSMIERNPTNEVKVIADADHMPMFSKPKELFAYLQEIAETYY</sequence>
<dbReference type="GO" id="GO:0047606">
    <property type="term" value="F:(S)-hydroxynitrile lyase activity"/>
    <property type="evidence" value="ECO:0007669"/>
    <property type="project" value="UniProtKB-EC"/>
</dbReference>
<dbReference type="GO" id="GO:0080032">
    <property type="term" value="F:methyl jasmonate esterase activity"/>
    <property type="evidence" value="ECO:0007669"/>
    <property type="project" value="TreeGrafter"/>
</dbReference>
<evidence type="ECO:0000256" key="12">
    <source>
        <dbReference type="ARBA" id="ARBA00052609"/>
    </source>
</evidence>
<evidence type="ECO:0000256" key="4">
    <source>
        <dbReference type="ARBA" id="ARBA00050358"/>
    </source>
</evidence>
<comment type="catalytic activity">
    <reaction evidence="6">
        <text>butan-2-one + hydrogen cyanide = 2-hydroxy-2-methylbutanenitrile</text>
        <dbReference type="Rhea" id="RHEA:77467"/>
        <dbReference type="ChEBI" id="CHEBI:18407"/>
        <dbReference type="ChEBI" id="CHEBI:28398"/>
        <dbReference type="ChEBI" id="CHEBI:60954"/>
    </reaction>
    <physiologicalReaction direction="right-to-left" evidence="6">
        <dbReference type="Rhea" id="RHEA:77469"/>
    </physiologicalReaction>
</comment>
<comment type="catalytic activity">
    <reaction evidence="2">
        <text>a monosubstituted aliphatic (S)-hydroxynitrile = an aldehyde + hydrogen cyanide</text>
        <dbReference type="Rhea" id="RHEA:56588"/>
        <dbReference type="ChEBI" id="CHEBI:17478"/>
        <dbReference type="ChEBI" id="CHEBI:18407"/>
        <dbReference type="ChEBI" id="CHEBI:140596"/>
        <dbReference type="EC" id="4.1.2.47"/>
    </reaction>
</comment>
<evidence type="ECO:0000256" key="14">
    <source>
        <dbReference type="ARBA" id="ARBA00060885"/>
    </source>
</evidence>
<dbReference type="RefSeq" id="XP_004511978.1">
    <property type="nucleotide sequence ID" value="XM_004511921.3"/>
</dbReference>
<name>A0A1S2YYK5_CICAR</name>
<comment type="catalytic activity">
    <reaction evidence="3">
        <text>2-hydroxy-2-methylpropanenitrile = acetone + hydrogen cyanide</text>
        <dbReference type="Rhea" id="RHEA:11932"/>
        <dbReference type="ChEBI" id="CHEBI:15347"/>
        <dbReference type="ChEBI" id="CHEBI:15348"/>
        <dbReference type="ChEBI" id="CHEBI:18407"/>
    </reaction>
    <physiologicalReaction direction="left-to-right" evidence="3">
        <dbReference type="Rhea" id="RHEA:11933"/>
    </physiologicalReaction>
</comment>
<evidence type="ECO:0000256" key="5">
    <source>
        <dbReference type="ARBA" id="ARBA00050608"/>
    </source>
</evidence>
<reference evidence="22" key="1">
    <citation type="journal article" date="2013" name="Nat. Biotechnol.">
        <title>Draft genome sequence of chickpea (Cicer arietinum) provides a resource for trait improvement.</title>
        <authorList>
            <person name="Varshney R.K."/>
            <person name="Song C."/>
            <person name="Saxena R.K."/>
            <person name="Azam S."/>
            <person name="Yu S."/>
            <person name="Sharpe A.G."/>
            <person name="Cannon S."/>
            <person name="Baek J."/>
            <person name="Rosen B.D."/>
            <person name="Tar'an B."/>
            <person name="Millan T."/>
            <person name="Zhang X."/>
            <person name="Ramsay L.D."/>
            <person name="Iwata A."/>
            <person name="Wang Y."/>
            <person name="Nelson W."/>
            <person name="Farmer A.D."/>
            <person name="Gaur P.M."/>
            <person name="Soderlund C."/>
            <person name="Penmetsa R.V."/>
            <person name="Xu C."/>
            <person name="Bharti A.K."/>
            <person name="He W."/>
            <person name="Winter P."/>
            <person name="Zhao S."/>
            <person name="Hane J.K."/>
            <person name="Carrasquilla-Garcia N."/>
            <person name="Condie J.A."/>
            <person name="Upadhyaya H.D."/>
            <person name="Luo M.C."/>
            <person name="Thudi M."/>
            <person name="Gowda C.L."/>
            <person name="Singh N.P."/>
            <person name="Lichtenzveig J."/>
            <person name="Gali K.K."/>
            <person name="Rubio J."/>
            <person name="Nadarajan N."/>
            <person name="Dolezel J."/>
            <person name="Bansal K.C."/>
            <person name="Xu X."/>
            <person name="Edwards D."/>
            <person name="Zhang G."/>
            <person name="Kahl G."/>
            <person name="Gil J."/>
            <person name="Singh K.B."/>
            <person name="Datta S.K."/>
            <person name="Jackson S.A."/>
            <person name="Wang J."/>
            <person name="Cook D.R."/>
        </authorList>
    </citation>
    <scope>NUCLEOTIDE SEQUENCE [LARGE SCALE GENOMIC DNA]</scope>
    <source>
        <strain evidence="22">cv. CDC Frontier</strain>
    </source>
</reference>
<dbReference type="SUPFAM" id="SSF53474">
    <property type="entry name" value="alpha/beta-Hydrolases"/>
    <property type="match status" value="1"/>
</dbReference>
<comment type="catalytic activity">
    <reaction evidence="10">
        <text>3-formylthiophene + hydrogen cyanide = (2S)-2-hydroxy-2-(thiophen-3-yl)acetonitrile</text>
        <dbReference type="Rhea" id="RHEA:77459"/>
        <dbReference type="ChEBI" id="CHEBI:18407"/>
        <dbReference type="ChEBI" id="CHEBI:87611"/>
        <dbReference type="ChEBI" id="CHEBI:197333"/>
    </reaction>
</comment>
<dbReference type="InterPro" id="IPR029058">
    <property type="entry name" value="AB_hydrolase_fold"/>
</dbReference>
<comment type="catalytic activity">
    <reaction evidence="1">
        <text>4-methoxybenzaldehyde + hydrogen cyanide = (2S)-2-hydroxy-2-(4-methoxyphenyl)acetonitrile</text>
        <dbReference type="Rhea" id="RHEA:77447"/>
        <dbReference type="ChEBI" id="CHEBI:18407"/>
        <dbReference type="ChEBI" id="CHEBI:28235"/>
        <dbReference type="ChEBI" id="CHEBI:197328"/>
    </reaction>
</comment>
<comment type="catalytic activity">
    <reaction evidence="7">
        <text>a disubstituted aliphatic (S)-hydroxynitrile = a ketone + hydrogen cyanide</text>
        <dbReference type="Rhea" id="RHEA:56592"/>
        <dbReference type="ChEBI" id="CHEBI:17087"/>
        <dbReference type="ChEBI" id="CHEBI:18407"/>
        <dbReference type="ChEBI" id="CHEBI:140597"/>
        <dbReference type="EC" id="4.1.2.47"/>
    </reaction>
</comment>
<reference evidence="23" key="2">
    <citation type="submission" date="2025-08" db="UniProtKB">
        <authorList>
            <consortium name="RefSeq"/>
        </authorList>
    </citation>
    <scope>IDENTIFICATION</scope>
    <source>
        <tissue evidence="23">Etiolated seedlings</tissue>
    </source>
</reference>
<dbReference type="eggNOG" id="ENOG502QVWZ">
    <property type="taxonomic scope" value="Eukaryota"/>
</dbReference>
<evidence type="ECO:0000256" key="16">
    <source>
        <dbReference type="ARBA" id="ARBA00069221"/>
    </source>
</evidence>
<dbReference type="FunFam" id="3.40.50.1820:FF:000051">
    <property type="entry name" value="(S)-hydroxynitrile lyase"/>
    <property type="match status" value="1"/>
</dbReference>
<comment type="catalytic activity">
    <reaction evidence="9">
        <text>2-methylpropanal + hydrogen cyanide = (2S)-2-hydroxy-3-methylbutanenitrile</text>
        <dbReference type="Rhea" id="RHEA:77403"/>
        <dbReference type="ChEBI" id="CHEBI:18407"/>
        <dbReference type="ChEBI" id="CHEBI:48943"/>
        <dbReference type="ChEBI" id="CHEBI:197354"/>
    </reaction>
</comment>
<dbReference type="Gene3D" id="3.40.50.1820">
    <property type="entry name" value="alpha/beta hydrolase"/>
    <property type="match status" value="1"/>
</dbReference>
<dbReference type="PaxDb" id="3827-XP_004511978.1"/>
<dbReference type="GO" id="GO:0009696">
    <property type="term" value="P:salicylic acid metabolic process"/>
    <property type="evidence" value="ECO:0007669"/>
    <property type="project" value="TreeGrafter"/>
</dbReference>
<dbReference type="KEGG" id="cam:101507354"/>
<dbReference type="GeneID" id="101507354"/>
<gene>
    <name evidence="23" type="primary">LOC101507354</name>
</gene>
<evidence type="ECO:0000256" key="19">
    <source>
        <dbReference type="ARBA" id="ARBA00079794"/>
    </source>
</evidence>
<keyword evidence="22" id="KW-1185">Reference proteome</keyword>
<comment type="catalytic activity">
    <reaction evidence="8">
        <text>acrolein + hydrogen cyanide = (2S)-2-hydroxybut-3-enenitrile</text>
        <dbReference type="Rhea" id="RHEA:77411"/>
        <dbReference type="ChEBI" id="CHEBI:15368"/>
        <dbReference type="ChEBI" id="CHEBI:18407"/>
        <dbReference type="ChEBI" id="CHEBI:197356"/>
    </reaction>
</comment>
<evidence type="ECO:0000256" key="2">
    <source>
        <dbReference type="ARBA" id="ARBA00050241"/>
    </source>
</evidence>
<evidence type="ECO:0000313" key="22">
    <source>
        <dbReference type="Proteomes" id="UP000087171"/>
    </source>
</evidence>
<dbReference type="Proteomes" id="UP000087171">
    <property type="component" value="Chromosome Ca8"/>
</dbReference>
<dbReference type="OrthoDB" id="408373at2759"/>
<dbReference type="Pfam" id="PF12697">
    <property type="entry name" value="Abhydrolase_6"/>
    <property type="match status" value="1"/>
</dbReference>
<comment type="catalytic activity">
    <reaction evidence="4">
        <text>benzaldehyde + hydrogen cyanide = (S)-mandelonitrile</text>
        <dbReference type="Rhea" id="RHEA:77427"/>
        <dbReference type="ChEBI" id="CHEBI:17169"/>
        <dbReference type="ChEBI" id="CHEBI:18407"/>
        <dbReference type="ChEBI" id="CHEBI:36941"/>
    </reaction>
</comment>
<comment type="catalytic activity">
    <reaction evidence="11">
        <text>2,2-dimethylpropanal + hydrogen cyanide = (2S)-2-hydroxy-3,3-dimethylbutanenitrile</text>
        <dbReference type="Rhea" id="RHEA:77407"/>
        <dbReference type="ChEBI" id="CHEBI:18407"/>
        <dbReference type="ChEBI" id="CHEBI:141557"/>
        <dbReference type="ChEBI" id="CHEBI:197355"/>
    </reaction>
</comment>
<dbReference type="InterPro" id="IPR000073">
    <property type="entry name" value="AB_hydrolase_1"/>
</dbReference>